<evidence type="ECO:0000256" key="1">
    <source>
        <dbReference type="SAM" id="Phobius"/>
    </source>
</evidence>
<name>A0A1I0GNW8_9BACT</name>
<protein>
    <submittedName>
        <fullName evidence="2">Uncharacterized protein</fullName>
    </submittedName>
</protein>
<feature type="transmembrane region" description="Helical" evidence="1">
    <location>
        <begin position="49"/>
        <end position="70"/>
    </location>
</feature>
<proteinExistence type="predicted"/>
<organism evidence="2 3">
    <name type="scientific">Hymenobacter actinosclerus</name>
    <dbReference type="NCBI Taxonomy" id="82805"/>
    <lineage>
        <taxon>Bacteria</taxon>
        <taxon>Pseudomonadati</taxon>
        <taxon>Bacteroidota</taxon>
        <taxon>Cytophagia</taxon>
        <taxon>Cytophagales</taxon>
        <taxon>Hymenobacteraceae</taxon>
        <taxon>Hymenobacter</taxon>
    </lineage>
</organism>
<evidence type="ECO:0000313" key="2">
    <source>
        <dbReference type="EMBL" id="SET72727.1"/>
    </source>
</evidence>
<feature type="transmembrane region" description="Helical" evidence="1">
    <location>
        <begin position="161"/>
        <end position="185"/>
    </location>
</feature>
<gene>
    <name evidence="2" type="ORF">SAMN04487998_2506</name>
</gene>
<sequence length="232" mass="26561">MLLQILQQTPDWFRTLCDGVEVIAYTSMLVPATLAFYRKGDLHGGMRTMAYLPAYLFGMFLLARAGAYFFRYNLPILHLSTIGETLLYSKIYYDEFTDTHIKQRIKAVLLFFAAFSIIDSLWLEGLQRINSYTNLAESTIVISLGLVFLDKNVIQKERTHIHLIPMFVATAGIIIYLSGTVLLYLTTNYYITLNDEYNARLMYLLGSALLLLLAMLLSRAFWLVRPAKAQLL</sequence>
<accession>A0A1I0GNW8</accession>
<dbReference type="OrthoDB" id="880589at2"/>
<dbReference type="STRING" id="82805.SAMN04487998_2506"/>
<keyword evidence="1" id="KW-1133">Transmembrane helix</keyword>
<keyword evidence="3" id="KW-1185">Reference proteome</keyword>
<dbReference type="AlphaFoldDB" id="A0A1I0GNW8"/>
<evidence type="ECO:0000313" key="3">
    <source>
        <dbReference type="Proteomes" id="UP000198697"/>
    </source>
</evidence>
<keyword evidence="1" id="KW-0472">Membrane</keyword>
<dbReference type="RefSeq" id="WP_092771991.1">
    <property type="nucleotide sequence ID" value="NZ_FOHS01000003.1"/>
</dbReference>
<feature type="transmembrane region" description="Helical" evidence="1">
    <location>
        <begin position="105"/>
        <end position="123"/>
    </location>
</feature>
<dbReference type="Proteomes" id="UP000198697">
    <property type="component" value="Unassembled WGS sequence"/>
</dbReference>
<reference evidence="3" key="1">
    <citation type="submission" date="2016-10" db="EMBL/GenBank/DDBJ databases">
        <authorList>
            <person name="Varghese N."/>
            <person name="Submissions S."/>
        </authorList>
    </citation>
    <scope>NUCLEOTIDE SEQUENCE [LARGE SCALE GENOMIC DNA]</scope>
    <source>
        <strain evidence="3">DSM 15310</strain>
    </source>
</reference>
<keyword evidence="1" id="KW-0812">Transmembrane</keyword>
<feature type="transmembrane region" description="Helical" evidence="1">
    <location>
        <begin position="20"/>
        <end position="37"/>
    </location>
</feature>
<feature type="transmembrane region" description="Helical" evidence="1">
    <location>
        <begin position="201"/>
        <end position="224"/>
    </location>
</feature>
<dbReference type="EMBL" id="FOHS01000003">
    <property type="protein sequence ID" value="SET72727.1"/>
    <property type="molecule type" value="Genomic_DNA"/>
</dbReference>